<dbReference type="AlphaFoldDB" id="A0A1C4WIW4"/>
<evidence type="ECO:0000256" key="5">
    <source>
        <dbReference type="ARBA" id="ARBA00022989"/>
    </source>
</evidence>
<reference evidence="11" key="1">
    <citation type="submission" date="2016-06" db="EMBL/GenBank/DDBJ databases">
        <authorList>
            <person name="Varghese N."/>
            <person name="Submissions Spin"/>
        </authorList>
    </citation>
    <scope>NUCLEOTIDE SEQUENCE [LARGE SCALE GENOMIC DNA]</scope>
    <source>
        <strain evidence="11">DSM 43909</strain>
    </source>
</reference>
<dbReference type="Pfam" id="PF00528">
    <property type="entry name" value="BPD_transp_1"/>
    <property type="match status" value="1"/>
</dbReference>
<comment type="subcellular location">
    <subcellularLocation>
        <location evidence="1 7">Cell membrane</location>
        <topology evidence="1 7">Multi-pass membrane protein</topology>
    </subcellularLocation>
</comment>
<evidence type="ECO:0000313" key="10">
    <source>
        <dbReference type="EMBL" id="SCE96140.1"/>
    </source>
</evidence>
<accession>A0A1C4WIW4</accession>
<proteinExistence type="inferred from homology"/>
<evidence type="ECO:0000259" key="9">
    <source>
        <dbReference type="PROSITE" id="PS50928"/>
    </source>
</evidence>
<sequence length="307" mass="30734">MMLRLVRAPLLLVGVSVLVYAATEALPGDAADARTAGRATAAQLAKLRTRTGLDAPAWQRYLDWAGGLLRGDAGVSLLSDRPVADLVGQRLPATATLAAAALAAAVPAMLALAWIAGTPSRTGRIAAAAVTAAAAVPQVVVAAGLTAVFAGMLAWLPPVSLLPPGGTPADPRALTLPVLSLAVPSATYGAALLRGVVADAAARPYVRDAHLRGLPRWRVAAVYVGPMLLAPAARVVAVVAGGLVASTAVVETLFGYAGLGELLTGAVANRDTPVVQAVAMLAAAVVLAGLFLADLLAAATDARRSPA</sequence>
<evidence type="ECO:0000256" key="8">
    <source>
        <dbReference type="SAM" id="SignalP"/>
    </source>
</evidence>
<feature type="transmembrane region" description="Helical" evidence="7">
    <location>
        <begin position="277"/>
        <end position="299"/>
    </location>
</feature>
<comment type="similarity">
    <text evidence="7">Belongs to the binding-protein-dependent transport system permease family.</text>
</comment>
<protein>
    <submittedName>
        <fullName evidence="10">Peptide/nickel transport system permease protein</fullName>
    </submittedName>
</protein>
<organism evidence="10 11">
    <name type="scientific">Micromonospora viridifaciens</name>
    <dbReference type="NCBI Taxonomy" id="1881"/>
    <lineage>
        <taxon>Bacteria</taxon>
        <taxon>Bacillati</taxon>
        <taxon>Actinomycetota</taxon>
        <taxon>Actinomycetes</taxon>
        <taxon>Micromonosporales</taxon>
        <taxon>Micromonosporaceae</taxon>
        <taxon>Micromonospora</taxon>
    </lineage>
</organism>
<dbReference type="SUPFAM" id="SSF161098">
    <property type="entry name" value="MetI-like"/>
    <property type="match status" value="1"/>
</dbReference>
<dbReference type="InterPro" id="IPR045621">
    <property type="entry name" value="BPD_transp_1_N"/>
</dbReference>
<evidence type="ECO:0000256" key="6">
    <source>
        <dbReference type="ARBA" id="ARBA00023136"/>
    </source>
</evidence>
<feature type="signal peptide" evidence="8">
    <location>
        <begin position="1"/>
        <end position="21"/>
    </location>
</feature>
<gene>
    <name evidence="10" type="ORF">GA0074695_2483</name>
</gene>
<dbReference type="OrthoDB" id="9809425at2"/>
<keyword evidence="3" id="KW-1003">Cell membrane</keyword>
<evidence type="ECO:0000256" key="1">
    <source>
        <dbReference type="ARBA" id="ARBA00004651"/>
    </source>
</evidence>
<evidence type="ECO:0000256" key="3">
    <source>
        <dbReference type="ARBA" id="ARBA00022475"/>
    </source>
</evidence>
<dbReference type="Proteomes" id="UP000198242">
    <property type="component" value="Chromosome I"/>
</dbReference>
<feature type="transmembrane region" description="Helical" evidence="7">
    <location>
        <begin position="176"/>
        <end position="197"/>
    </location>
</feature>
<feature type="transmembrane region" description="Helical" evidence="7">
    <location>
        <begin position="95"/>
        <end position="116"/>
    </location>
</feature>
<dbReference type="GO" id="GO:0055085">
    <property type="term" value="P:transmembrane transport"/>
    <property type="evidence" value="ECO:0007669"/>
    <property type="project" value="InterPro"/>
</dbReference>
<feature type="transmembrane region" description="Helical" evidence="7">
    <location>
        <begin position="128"/>
        <end position="156"/>
    </location>
</feature>
<evidence type="ECO:0000256" key="2">
    <source>
        <dbReference type="ARBA" id="ARBA00022448"/>
    </source>
</evidence>
<dbReference type="EMBL" id="LT607411">
    <property type="protein sequence ID" value="SCE96140.1"/>
    <property type="molecule type" value="Genomic_DNA"/>
</dbReference>
<evidence type="ECO:0000313" key="11">
    <source>
        <dbReference type="Proteomes" id="UP000198242"/>
    </source>
</evidence>
<dbReference type="PANTHER" id="PTHR43163:SF3">
    <property type="entry name" value="PEPTIDE ABC TRANSPORTER PERMEASE PROTEIN"/>
    <property type="match status" value="1"/>
</dbReference>
<dbReference type="PANTHER" id="PTHR43163">
    <property type="entry name" value="DIPEPTIDE TRANSPORT SYSTEM PERMEASE PROTEIN DPPB-RELATED"/>
    <property type="match status" value="1"/>
</dbReference>
<keyword evidence="4 7" id="KW-0812">Transmembrane</keyword>
<keyword evidence="8" id="KW-0732">Signal</keyword>
<dbReference type="GO" id="GO:0005886">
    <property type="term" value="C:plasma membrane"/>
    <property type="evidence" value="ECO:0007669"/>
    <property type="project" value="UniProtKB-SubCell"/>
</dbReference>
<dbReference type="Pfam" id="PF19300">
    <property type="entry name" value="BPD_transp_1_N"/>
    <property type="match status" value="1"/>
</dbReference>
<keyword evidence="6 7" id="KW-0472">Membrane</keyword>
<name>A0A1C4WIW4_MICVI</name>
<dbReference type="InterPro" id="IPR035906">
    <property type="entry name" value="MetI-like_sf"/>
</dbReference>
<keyword evidence="2 7" id="KW-0813">Transport</keyword>
<evidence type="ECO:0000256" key="4">
    <source>
        <dbReference type="ARBA" id="ARBA00022692"/>
    </source>
</evidence>
<dbReference type="RefSeq" id="WP_089006382.1">
    <property type="nucleotide sequence ID" value="NZ_LT607411.1"/>
</dbReference>
<feature type="chain" id="PRO_5008706903" evidence="8">
    <location>
        <begin position="22"/>
        <end position="307"/>
    </location>
</feature>
<dbReference type="InterPro" id="IPR000515">
    <property type="entry name" value="MetI-like"/>
</dbReference>
<evidence type="ECO:0000256" key="7">
    <source>
        <dbReference type="RuleBase" id="RU363032"/>
    </source>
</evidence>
<feature type="transmembrane region" description="Helical" evidence="7">
    <location>
        <begin position="235"/>
        <end position="257"/>
    </location>
</feature>
<feature type="domain" description="ABC transmembrane type-1" evidence="9">
    <location>
        <begin position="91"/>
        <end position="293"/>
    </location>
</feature>
<keyword evidence="5 7" id="KW-1133">Transmembrane helix</keyword>
<keyword evidence="11" id="KW-1185">Reference proteome</keyword>
<dbReference type="PROSITE" id="PS50928">
    <property type="entry name" value="ABC_TM1"/>
    <property type="match status" value="1"/>
</dbReference>